<feature type="region of interest" description="Disordered" evidence="2">
    <location>
        <begin position="318"/>
        <end position="344"/>
    </location>
</feature>
<evidence type="ECO:0000313" key="3">
    <source>
        <dbReference type="EMBL" id="KAG7361596.1"/>
    </source>
</evidence>
<gene>
    <name evidence="3" type="ORF">IV203_036697</name>
</gene>
<dbReference type="EMBL" id="JAGRRH010000013">
    <property type="protein sequence ID" value="KAG7361596.1"/>
    <property type="molecule type" value="Genomic_DNA"/>
</dbReference>
<evidence type="ECO:0000256" key="1">
    <source>
        <dbReference type="SAM" id="Coils"/>
    </source>
</evidence>
<evidence type="ECO:0000256" key="2">
    <source>
        <dbReference type="SAM" id="MobiDB-lite"/>
    </source>
</evidence>
<reference evidence="3" key="1">
    <citation type="journal article" date="2021" name="Sci. Rep.">
        <title>Diploid genomic architecture of Nitzschia inconspicua, an elite biomass production diatom.</title>
        <authorList>
            <person name="Oliver A."/>
            <person name="Podell S."/>
            <person name="Pinowska A."/>
            <person name="Traller J.C."/>
            <person name="Smith S.R."/>
            <person name="McClure R."/>
            <person name="Beliaev A."/>
            <person name="Bohutskyi P."/>
            <person name="Hill E.A."/>
            <person name="Rabines A."/>
            <person name="Zheng H."/>
            <person name="Allen L.Z."/>
            <person name="Kuo A."/>
            <person name="Grigoriev I.V."/>
            <person name="Allen A.E."/>
            <person name="Hazlebeck D."/>
            <person name="Allen E.E."/>
        </authorList>
    </citation>
    <scope>NUCLEOTIDE SEQUENCE</scope>
    <source>
        <strain evidence="3">Hildebrandi</strain>
    </source>
</reference>
<reference evidence="3" key="2">
    <citation type="submission" date="2021-04" db="EMBL/GenBank/DDBJ databases">
        <authorList>
            <person name="Podell S."/>
        </authorList>
    </citation>
    <scope>NUCLEOTIDE SEQUENCE</scope>
    <source>
        <strain evidence="3">Hildebrandi</strain>
    </source>
</reference>
<sequence>MPSIKSPAMLDETTKAMLPFSITTSGLEESVVPMIVTPTSPESNNWRQTGTPNVEESVVAPMIVTPTSPESINWIQTDTPTHEYDQAMLATSCLDDTEDVLVAIENLVEGIKIVKKTLDKSLEDGCHDILSHDDSRETSDRISYLSSQLVGVLGSTLLGLWNASNALRGHVQLLGEENALLLEELHCTKRRCLEAHYQFERADKVNRRLYREKQSLMEQVQQLRADRRVLVKECKFLRKNARDTRKFDTWRLLEEHIRDSVAIHEIILKSAPVSAVDKVEEEMEEDTEQALSGISKRRIETSSSSTIISDLTVMVDKDTTVDDQNPRHENKESPLAEEEKMQEMNEAPSKMLGFFSRFSITSCGNSNAQKQPSRPNHVIGERKEDKDRLDKNDSSHESINISQSFVETKAMVLSDDLALLEEDEAQTLSKSGNNHNESESTGTKGRLRGSSHFPKSKSTSSAVSSTVSEASYCQIASMHGQQTTGSGGETCTTESKGSGTSSEPNPSKVKEESSFTFDRTYRVVIPAIIKTLEDAKSLGDDERTGCTESSHSDILDSDFQTSQQDMPSSVSFRSNIGGAYSRSTSPLLTPEHSPKLICVPILKPTYDPCILRTLAIPSSDLDKI</sequence>
<keyword evidence="4" id="KW-1185">Reference proteome</keyword>
<feature type="compositionally biased region" description="Low complexity" evidence="2">
    <location>
        <begin position="450"/>
        <end position="463"/>
    </location>
</feature>
<feature type="region of interest" description="Disordered" evidence="2">
    <location>
        <begin position="479"/>
        <end position="513"/>
    </location>
</feature>
<feature type="compositionally biased region" description="Basic and acidic residues" evidence="2">
    <location>
        <begin position="379"/>
        <end position="396"/>
    </location>
</feature>
<comment type="caution">
    <text evidence="3">The sequence shown here is derived from an EMBL/GenBank/DDBJ whole genome shotgun (WGS) entry which is preliminary data.</text>
</comment>
<name>A0A9K3LIJ9_9STRA</name>
<feature type="coiled-coil region" evidence="1">
    <location>
        <begin position="206"/>
        <end position="240"/>
    </location>
</feature>
<feature type="compositionally biased region" description="Polar residues" evidence="2">
    <location>
        <begin position="427"/>
        <end position="443"/>
    </location>
</feature>
<dbReference type="AlphaFoldDB" id="A0A9K3LIJ9"/>
<accession>A0A9K3LIJ9</accession>
<keyword evidence="1" id="KW-0175">Coiled coil</keyword>
<organism evidence="3 4">
    <name type="scientific">Nitzschia inconspicua</name>
    <dbReference type="NCBI Taxonomy" id="303405"/>
    <lineage>
        <taxon>Eukaryota</taxon>
        <taxon>Sar</taxon>
        <taxon>Stramenopiles</taxon>
        <taxon>Ochrophyta</taxon>
        <taxon>Bacillariophyta</taxon>
        <taxon>Bacillariophyceae</taxon>
        <taxon>Bacillariophycidae</taxon>
        <taxon>Bacillariales</taxon>
        <taxon>Bacillariaceae</taxon>
        <taxon>Nitzschia</taxon>
    </lineage>
</organism>
<protein>
    <submittedName>
        <fullName evidence="3">Uncharacterized protein</fullName>
    </submittedName>
</protein>
<evidence type="ECO:0000313" key="4">
    <source>
        <dbReference type="Proteomes" id="UP000693970"/>
    </source>
</evidence>
<proteinExistence type="predicted"/>
<feature type="region of interest" description="Disordered" evidence="2">
    <location>
        <begin position="427"/>
        <end position="463"/>
    </location>
</feature>
<feature type="compositionally biased region" description="Low complexity" evidence="2">
    <location>
        <begin position="489"/>
        <end position="503"/>
    </location>
</feature>
<feature type="region of interest" description="Disordered" evidence="2">
    <location>
        <begin position="363"/>
        <end position="400"/>
    </location>
</feature>
<feature type="compositionally biased region" description="Basic and acidic residues" evidence="2">
    <location>
        <begin position="318"/>
        <end position="343"/>
    </location>
</feature>
<dbReference type="Proteomes" id="UP000693970">
    <property type="component" value="Unassembled WGS sequence"/>
</dbReference>
<feature type="compositionally biased region" description="Polar residues" evidence="2">
    <location>
        <begin position="363"/>
        <end position="374"/>
    </location>
</feature>